<protein>
    <submittedName>
        <fullName evidence="3">XRE family transcriptional regulator</fullName>
    </submittedName>
</protein>
<dbReference type="RefSeq" id="WP_107752806.1">
    <property type="nucleotide sequence ID" value="NZ_QBKF01000008.1"/>
</dbReference>
<dbReference type="EMBL" id="QDDR01000008">
    <property type="protein sequence ID" value="PVE46607.1"/>
    <property type="molecule type" value="Genomic_DNA"/>
</dbReference>
<dbReference type="SMART" id="SM00530">
    <property type="entry name" value="HTH_XRE"/>
    <property type="match status" value="1"/>
</dbReference>
<dbReference type="InterPro" id="IPR001387">
    <property type="entry name" value="Cro/C1-type_HTH"/>
</dbReference>
<comment type="caution">
    <text evidence="3">The sequence shown here is derived from an EMBL/GenBank/DDBJ whole genome shotgun (WGS) entry which is preliminary data.</text>
</comment>
<dbReference type="SUPFAM" id="SSF47413">
    <property type="entry name" value="lambda repressor-like DNA-binding domains"/>
    <property type="match status" value="1"/>
</dbReference>
<evidence type="ECO:0000259" key="2">
    <source>
        <dbReference type="PROSITE" id="PS50943"/>
    </source>
</evidence>
<evidence type="ECO:0000313" key="3">
    <source>
        <dbReference type="EMBL" id="PVE46607.1"/>
    </source>
</evidence>
<dbReference type="Proteomes" id="UP000244810">
    <property type="component" value="Unassembled WGS sequence"/>
</dbReference>
<dbReference type="Pfam" id="PF09856">
    <property type="entry name" value="ScfRs"/>
    <property type="match status" value="1"/>
</dbReference>
<keyword evidence="4" id="KW-1185">Reference proteome</keyword>
<dbReference type="PANTHER" id="PTHR46797:SF1">
    <property type="entry name" value="METHYLPHOSPHONATE SYNTHASE"/>
    <property type="match status" value="1"/>
</dbReference>
<dbReference type="Gene3D" id="1.10.260.40">
    <property type="entry name" value="lambda repressor-like DNA-binding domains"/>
    <property type="match status" value="1"/>
</dbReference>
<dbReference type="InterPro" id="IPR010982">
    <property type="entry name" value="Lambda_DNA-bd_dom_sf"/>
</dbReference>
<dbReference type="GO" id="GO:0003700">
    <property type="term" value="F:DNA-binding transcription factor activity"/>
    <property type="evidence" value="ECO:0007669"/>
    <property type="project" value="TreeGrafter"/>
</dbReference>
<feature type="domain" description="HTH cro/C1-type" evidence="2">
    <location>
        <begin position="15"/>
        <end position="69"/>
    </location>
</feature>
<reference evidence="3 4" key="1">
    <citation type="journal article" date="2011" name="Syst. Appl. Microbiol.">
        <title>Defluviimonas denitrificans gen. nov., sp. nov., and Pararhodobacter aggregans gen. nov., sp. nov., non-phototrophic Rhodobacteraceae from the biofilter of a marine aquaculture.</title>
        <authorList>
            <person name="Foesel B.U."/>
            <person name="Drake H.L."/>
            <person name="Schramm A."/>
        </authorList>
    </citation>
    <scope>NUCLEOTIDE SEQUENCE [LARGE SCALE GENOMIC DNA]</scope>
    <source>
        <strain evidence="3 4">D1-19</strain>
    </source>
</reference>
<accession>A0A2T7UPL1</accession>
<proteinExistence type="predicted"/>
<dbReference type="PANTHER" id="PTHR46797">
    <property type="entry name" value="HTH-TYPE TRANSCRIPTIONAL REGULATOR"/>
    <property type="match status" value="1"/>
</dbReference>
<dbReference type="PROSITE" id="PS50943">
    <property type="entry name" value="HTH_CROC1"/>
    <property type="match status" value="1"/>
</dbReference>
<dbReference type="AlphaFoldDB" id="A0A2T7UPL1"/>
<dbReference type="Pfam" id="PF01381">
    <property type="entry name" value="HTH_3"/>
    <property type="match status" value="1"/>
</dbReference>
<organism evidence="3 4">
    <name type="scientific">Pararhodobacter aggregans</name>
    <dbReference type="NCBI Taxonomy" id="404875"/>
    <lineage>
        <taxon>Bacteria</taxon>
        <taxon>Pseudomonadati</taxon>
        <taxon>Pseudomonadota</taxon>
        <taxon>Alphaproteobacteria</taxon>
        <taxon>Rhodobacterales</taxon>
        <taxon>Paracoccaceae</taxon>
        <taxon>Pararhodobacter</taxon>
    </lineage>
</organism>
<name>A0A2T7UPL1_9RHOB</name>
<dbReference type="OrthoDB" id="7790108at2"/>
<dbReference type="InterPro" id="IPR050807">
    <property type="entry name" value="TransReg_Diox_bact_type"/>
</dbReference>
<keyword evidence="1" id="KW-0238">DNA-binding</keyword>
<dbReference type="InterPro" id="IPR018653">
    <property type="entry name" value="ScfR_C"/>
</dbReference>
<dbReference type="CDD" id="cd00093">
    <property type="entry name" value="HTH_XRE"/>
    <property type="match status" value="1"/>
</dbReference>
<evidence type="ECO:0000256" key="1">
    <source>
        <dbReference type="ARBA" id="ARBA00023125"/>
    </source>
</evidence>
<dbReference type="GO" id="GO:0005829">
    <property type="term" value="C:cytosol"/>
    <property type="evidence" value="ECO:0007669"/>
    <property type="project" value="TreeGrafter"/>
</dbReference>
<gene>
    <name evidence="3" type="ORF">DDE23_15785</name>
</gene>
<evidence type="ECO:0000313" key="4">
    <source>
        <dbReference type="Proteomes" id="UP000244810"/>
    </source>
</evidence>
<sequence>MPRPAPRPALSGTRIRALRTARRLGQADLARMAGVSPSYLNLIEHNRRRASAPVLEAIARALQIPAEALDERAGDAQIQALRTAAARAQPGTEPEVDRADELVGRFPGWAALLAQLQTLAEAQERIIERLSDRMAHDPNLSASLHEIVSAVTSVQSTAAILAESEDLEPEWRALFHRNVHDDSVRLANAAEALVAFLDTSSEETGLAAPQEELESWLERQGFHVAAVEAGGDWAALIAGQAELASAAARSLAEDWLARAHEDARALPLGRLMPVLVRVFTAGAGFAPEELARHFGVGLAQLFRRLATLPPEPGIPRFGLAICDGSGTLTFRRPIEGFQLPRFGGACPLWPLYEALLRPDRPVRAPVEFAGRPPGRFIAHAVAGARDPLRFEPPFVWEASMLVTPASVAGGAAEGEAVRALGSSCRVCPREFCPGRREPSIVSG</sequence>
<dbReference type="GO" id="GO:0003677">
    <property type="term" value="F:DNA binding"/>
    <property type="evidence" value="ECO:0007669"/>
    <property type="project" value="UniProtKB-KW"/>
</dbReference>